<dbReference type="Pfam" id="PF05050">
    <property type="entry name" value="Methyltransf_21"/>
    <property type="match status" value="1"/>
</dbReference>
<keyword evidence="2" id="KW-0808">Transferase</keyword>
<organism evidence="2 3">
    <name type="scientific">Ramlibacter agri</name>
    <dbReference type="NCBI Taxonomy" id="2728837"/>
    <lineage>
        <taxon>Bacteria</taxon>
        <taxon>Pseudomonadati</taxon>
        <taxon>Pseudomonadota</taxon>
        <taxon>Betaproteobacteria</taxon>
        <taxon>Burkholderiales</taxon>
        <taxon>Comamonadaceae</taxon>
        <taxon>Ramlibacter</taxon>
    </lineage>
</organism>
<dbReference type="Proteomes" id="UP000541185">
    <property type="component" value="Unassembled WGS sequence"/>
</dbReference>
<evidence type="ECO:0000313" key="2">
    <source>
        <dbReference type="EMBL" id="NML44256.1"/>
    </source>
</evidence>
<name>A0A848GZX3_9BURK</name>
<dbReference type="GO" id="GO:0032259">
    <property type="term" value="P:methylation"/>
    <property type="evidence" value="ECO:0007669"/>
    <property type="project" value="UniProtKB-KW"/>
</dbReference>
<dbReference type="InterPro" id="IPR052514">
    <property type="entry name" value="SAM-dependent_MTase"/>
</dbReference>
<dbReference type="PANTHER" id="PTHR34203:SF15">
    <property type="entry name" value="SLL1173 PROTEIN"/>
    <property type="match status" value="1"/>
</dbReference>
<dbReference type="RefSeq" id="WP_169418401.1">
    <property type="nucleotide sequence ID" value="NZ_JABBFX010000001.1"/>
</dbReference>
<dbReference type="EMBL" id="JABBFX010000001">
    <property type="protein sequence ID" value="NML44256.1"/>
    <property type="molecule type" value="Genomic_DNA"/>
</dbReference>
<dbReference type="GO" id="GO:0008168">
    <property type="term" value="F:methyltransferase activity"/>
    <property type="evidence" value="ECO:0007669"/>
    <property type="project" value="UniProtKB-KW"/>
</dbReference>
<dbReference type="AlphaFoldDB" id="A0A848GZX3"/>
<keyword evidence="3" id="KW-1185">Reference proteome</keyword>
<evidence type="ECO:0000259" key="1">
    <source>
        <dbReference type="Pfam" id="PF05050"/>
    </source>
</evidence>
<dbReference type="InterPro" id="IPR006342">
    <property type="entry name" value="FkbM_mtfrase"/>
</dbReference>
<reference evidence="2 3" key="1">
    <citation type="submission" date="2020-04" db="EMBL/GenBank/DDBJ databases">
        <title>Ramlibacter sp. G-1-2-2 isolated from soil.</title>
        <authorList>
            <person name="Dahal R.H."/>
        </authorList>
    </citation>
    <scope>NUCLEOTIDE SEQUENCE [LARGE SCALE GENOMIC DNA]</scope>
    <source>
        <strain evidence="2 3">G-1-2-2</strain>
    </source>
</reference>
<evidence type="ECO:0000313" key="3">
    <source>
        <dbReference type="Proteomes" id="UP000541185"/>
    </source>
</evidence>
<dbReference type="Gene3D" id="3.40.50.150">
    <property type="entry name" value="Vaccinia Virus protein VP39"/>
    <property type="match status" value="1"/>
</dbReference>
<comment type="caution">
    <text evidence="2">The sequence shown here is derived from an EMBL/GenBank/DDBJ whole genome shotgun (WGS) entry which is preliminary data.</text>
</comment>
<dbReference type="PANTHER" id="PTHR34203">
    <property type="entry name" value="METHYLTRANSFERASE, FKBM FAMILY PROTEIN"/>
    <property type="match status" value="1"/>
</dbReference>
<accession>A0A848GZX3</accession>
<feature type="domain" description="Methyltransferase FkbM" evidence="1">
    <location>
        <begin position="63"/>
        <end position="182"/>
    </location>
</feature>
<dbReference type="SUPFAM" id="SSF53335">
    <property type="entry name" value="S-adenosyl-L-methionine-dependent methyltransferases"/>
    <property type="match status" value="1"/>
</dbReference>
<dbReference type="NCBIfam" id="TIGR01444">
    <property type="entry name" value="fkbM_fam"/>
    <property type="match status" value="1"/>
</dbReference>
<sequence length="231" mass="25047">MRAIQPILSRRQDGTQLLRWRGIDVLLRDTPGSNALEAIAHDFLCNRYGLDALELRPGDLVLDVGAHVGAVSIFCALRWPQAVVHAYEPMPANFDNLAWALRENGVRNVLAWNEALSGDGRTLHLGASPSNSGSASAFLPGARDVHAASVSLATALRRASAARCRFLKMDCEGMEHELLRDPAVAGRADLLAVEIHASDALRAAGHDAAKLQATCRERFGERLLRSHVCDC</sequence>
<dbReference type="InterPro" id="IPR029063">
    <property type="entry name" value="SAM-dependent_MTases_sf"/>
</dbReference>
<protein>
    <submittedName>
        <fullName evidence="2">FkbM family methyltransferase</fullName>
    </submittedName>
</protein>
<gene>
    <name evidence="2" type="ORF">HHL11_10880</name>
</gene>
<keyword evidence="2" id="KW-0489">Methyltransferase</keyword>
<proteinExistence type="predicted"/>